<comment type="caution">
    <text evidence="1">The sequence shown here is derived from an EMBL/GenBank/DDBJ whole genome shotgun (WGS) entry which is preliminary data.</text>
</comment>
<proteinExistence type="predicted"/>
<reference evidence="1 2" key="1">
    <citation type="submission" date="2023-10" db="EMBL/GenBank/DDBJ databases">
        <title>Genome-Wide Identification Analysis in wild type Solanum Pinnatisectum Reveals Some Genes Defensing Phytophthora Infestans.</title>
        <authorList>
            <person name="Sun C."/>
        </authorList>
    </citation>
    <scope>NUCLEOTIDE SEQUENCE [LARGE SCALE GENOMIC DNA]</scope>
    <source>
        <strain evidence="1">LQN</strain>
        <tissue evidence="1">Leaf</tissue>
    </source>
</reference>
<dbReference type="Proteomes" id="UP001311915">
    <property type="component" value="Unassembled WGS sequence"/>
</dbReference>
<name>A0AAV9LLG3_9SOLN</name>
<evidence type="ECO:0000313" key="1">
    <source>
        <dbReference type="EMBL" id="KAK4726565.1"/>
    </source>
</evidence>
<organism evidence="1 2">
    <name type="scientific">Solanum pinnatisectum</name>
    <name type="common">tansyleaf nightshade</name>
    <dbReference type="NCBI Taxonomy" id="50273"/>
    <lineage>
        <taxon>Eukaryota</taxon>
        <taxon>Viridiplantae</taxon>
        <taxon>Streptophyta</taxon>
        <taxon>Embryophyta</taxon>
        <taxon>Tracheophyta</taxon>
        <taxon>Spermatophyta</taxon>
        <taxon>Magnoliopsida</taxon>
        <taxon>eudicotyledons</taxon>
        <taxon>Gunneridae</taxon>
        <taxon>Pentapetalae</taxon>
        <taxon>asterids</taxon>
        <taxon>lamiids</taxon>
        <taxon>Solanales</taxon>
        <taxon>Solanaceae</taxon>
        <taxon>Solanoideae</taxon>
        <taxon>Solaneae</taxon>
        <taxon>Solanum</taxon>
    </lineage>
</organism>
<dbReference type="AlphaFoldDB" id="A0AAV9LLG3"/>
<accession>A0AAV9LLG3</accession>
<gene>
    <name evidence="1" type="ORF">R3W88_031482</name>
</gene>
<dbReference type="EMBL" id="JAWPEI010000005">
    <property type="protein sequence ID" value="KAK4726565.1"/>
    <property type="molecule type" value="Genomic_DNA"/>
</dbReference>
<evidence type="ECO:0000313" key="2">
    <source>
        <dbReference type="Proteomes" id="UP001311915"/>
    </source>
</evidence>
<sequence>MHLTKFLQTNNILIYEIPREIVIPPSNDIEIVIAPVLSVESIIIKLMLYNPKIMSILPCINSKALQVLSALKRCTQRLKCGKECPFNTELFHFYSKLKEVSSCTGAVEEGRTSIWYSWLKSTSPIDQATNLMLTWEVNRI</sequence>
<protein>
    <submittedName>
        <fullName evidence="1">Uncharacterized protein</fullName>
    </submittedName>
</protein>
<keyword evidence="2" id="KW-1185">Reference proteome</keyword>